<reference evidence="5" key="1">
    <citation type="submission" date="2017-01" db="EMBL/GenBank/DDBJ databases">
        <title>Genome Analysis of Deinococcus marmoris KOPRI26562.</title>
        <authorList>
            <person name="Kim J.H."/>
            <person name="Oh H.-M."/>
        </authorList>
    </citation>
    <scope>NUCLEOTIDE SEQUENCE [LARGE SCALE GENOMIC DNA]</scope>
    <source>
        <strain evidence="5">PAMC 26633</strain>
    </source>
</reference>
<protein>
    <submittedName>
        <fullName evidence="4">6-hexanolactone hydrolase</fullName>
    </submittedName>
</protein>
<accession>A0A226WQS4</accession>
<sequence length="328" mass="34608">MILTSEGAGQFQPHKSKVNYMTTATKTTSVETRHVLSADERQIEQAVLAEIHGLFSNPTGNQRETYDTLIARTPIADGVTLEAVDRDGVSGWWVRPTGAPAGRAILFLHGGAYMLGSAKAYRGLASQVAVRAGVAAFVADYPLAPEHVFPAAPGAAAALRRWLGRQGVSQVALVGDSAGGGLALSVLGDTATTAPAIASISVFSPWLDLAMTGASFVSPDIHDPIFQPEMLRGPAGAYLAGADPKDGRASPLYAVPEVLPPLLIQVGADEILLDDARRYAQAAADKGGEVRLDIFEGLHHVFQSATRDLPTARRALDEVAAFLTRHWA</sequence>
<proteinExistence type="inferred from homology"/>
<evidence type="ECO:0000313" key="4">
    <source>
        <dbReference type="EMBL" id="OXC73546.1"/>
    </source>
</evidence>
<dbReference type="PANTHER" id="PTHR48081:SF30">
    <property type="entry name" value="ACETYL-HYDROLASE LIPR-RELATED"/>
    <property type="match status" value="1"/>
</dbReference>
<name>A0A226WQS4_CABSO</name>
<evidence type="ECO:0000313" key="5">
    <source>
        <dbReference type="Proteomes" id="UP000214720"/>
    </source>
</evidence>
<comment type="similarity">
    <text evidence="1">Belongs to the 'GDXG' lipolytic enzyme family.</text>
</comment>
<dbReference type="GO" id="GO:0004806">
    <property type="term" value="F:triacylglycerol lipase activity"/>
    <property type="evidence" value="ECO:0007669"/>
    <property type="project" value="TreeGrafter"/>
</dbReference>
<dbReference type="PANTHER" id="PTHR48081">
    <property type="entry name" value="AB HYDROLASE SUPERFAMILY PROTEIN C4A8.06C"/>
    <property type="match status" value="1"/>
</dbReference>
<evidence type="ECO:0000256" key="1">
    <source>
        <dbReference type="ARBA" id="ARBA00010515"/>
    </source>
</evidence>
<dbReference type="Proteomes" id="UP000214720">
    <property type="component" value="Unassembled WGS sequence"/>
</dbReference>
<organism evidence="4 5">
    <name type="scientific">Caballeronia sordidicola</name>
    <name type="common">Burkholderia sordidicola</name>
    <dbReference type="NCBI Taxonomy" id="196367"/>
    <lineage>
        <taxon>Bacteria</taxon>
        <taxon>Pseudomonadati</taxon>
        <taxon>Pseudomonadota</taxon>
        <taxon>Betaproteobacteria</taxon>
        <taxon>Burkholderiales</taxon>
        <taxon>Burkholderiaceae</taxon>
        <taxon>Caballeronia</taxon>
    </lineage>
</organism>
<dbReference type="AlphaFoldDB" id="A0A226WQS4"/>
<gene>
    <name evidence="4" type="ORF">BSU04_35740</name>
</gene>
<dbReference type="InterPro" id="IPR050300">
    <property type="entry name" value="GDXG_lipolytic_enzyme"/>
</dbReference>
<dbReference type="InterPro" id="IPR013094">
    <property type="entry name" value="AB_hydrolase_3"/>
</dbReference>
<keyword evidence="2 4" id="KW-0378">Hydrolase</keyword>
<dbReference type="SUPFAM" id="SSF53474">
    <property type="entry name" value="alpha/beta-Hydrolases"/>
    <property type="match status" value="1"/>
</dbReference>
<feature type="domain" description="Alpha/beta hydrolase fold-3" evidence="3">
    <location>
        <begin position="105"/>
        <end position="303"/>
    </location>
</feature>
<dbReference type="Gene3D" id="3.40.50.1820">
    <property type="entry name" value="alpha/beta hydrolase"/>
    <property type="match status" value="1"/>
</dbReference>
<evidence type="ECO:0000256" key="2">
    <source>
        <dbReference type="ARBA" id="ARBA00022801"/>
    </source>
</evidence>
<dbReference type="EMBL" id="MTHB01000246">
    <property type="protein sequence ID" value="OXC73546.1"/>
    <property type="molecule type" value="Genomic_DNA"/>
</dbReference>
<evidence type="ECO:0000259" key="3">
    <source>
        <dbReference type="Pfam" id="PF07859"/>
    </source>
</evidence>
<comment type="caution">
    <text evidence="4">The sequence shown here is derived from an EMBL/GenBank/DDBJ whole genome shotgun (WGS) entry which is preliminary data.</text>
</comment>
<dbReference type="InterPro" id="IPR029058">
    <property type="entry name" value="AB_hydrolase_fold"/>
</dbReference>
<dbReference type="Pfam" id="PF07859">
    <property type="entry name" value="Abhydrolase_3"/>
    <property type="match status" value="1"/>
</dbReference>